<sequence>MNYKKLMLLFGLVLLIGSFASAQSFKYIGASKCKMCHNKPTTGEQYNKWEAGPHAKAMESLKGAEREDPKCLKCHSTAASVDKSLIATITVEEGVSCESCHGPGSIYKSAGIMKNQQLALTKGMILPTEDVCKKCHNSESPNFKGFNYAEYSKKIAHPDPSKQ</sequence>
<dbReference type="EMBL" id="RAPN01000002">
    <property type="protein sequence ID" value="RKD88429.1"/>
    <property type="molecule type" value="Genomic_DNA"/>
</dbReference>
<feature type="signal peptide" evidence="1">
    <location>
        <begin position="1"/>
        <end position="22"/>
    </location>
</feature>
<reference evidence="3 4" key="1">
    <citation type="submission" date="2018-09" db="EMBL/GenBank/DDBJ databases">
        <title>Genomic Encyclopedia of Archaeal and Bacterial Type Strains, Phase II (KMG-II): from individual species to whole genera.</title>
        <authorList>
            <person name="Goeker M."/>
        </authorList>
    </citation>
    <scope>NUCLEOTIDE SEQUENCE [LARGE SCALE GENOMIC DNA]</scope>
    <source>
        <strain evidence="3 4">DSM 27148</strain>
    </source>
</reference>
<evidence type="ECO:0000313" key="4">
    <source>
        <dbReference type="Proteomes" id="UP000283387"/>
    </source>
</evidence>
<dbReference type="Gene3D" id="1.10.1130.10">
    <property type="entry name" value="Flavocytochrome C3, Chain A"/>
    <property type="match status" value="1"/>
</dbReference>
<gene>
    <name evidence="3" type="ORF">BC643_3578</name>
</gene>
<evidence type="ECO:0000256" key="1">
    <source>
        <dbReference type="SAM" id="SignalP"/>
    </source>
</evidence>
<dbReference type="SUPFAM" id="SSF48695">
    <property type="entry name" value="Multiheme cytochromes"/>
    <property type="match status" value="1"/>
</dbReference>
<comment type="caution">
    <text evidence="3">The sequence shown here is derived from an EMBL/GenBank/DDBJ whole genome shotgun (WGS) entry which is preliminary data.</text>
</comment>
<keyword evidence="4" id="KW-1185">Reference proteome</keyword>
<accession>A0A419VZ47</accession>
<evidence type="ECO:0000259" key="2">
    <source>
        <dbReference type="Pfam" id="PF13435"/>
    </source>
</evidence>
<name>A0A419VZ47_9BACT</name>
<dbReference type="RefSeq" id="WP_120274591.1">
    <property type="nucleotide sequence ID" value="NZ_RAPN01000002.1"/>
</dbReference>
<keyword evidence="1" id="KW-0732">Signal</keyword>
<feature type="domain" description="Cytochrome c-552/4" evidence="2">
    <location>
        <begin position="32"/>
        <end position="102"/>
    </location>
</feature>
<dbReference type="InterPro" id="IPR023155">
    <property type="entry name" value="Cyt_c-552/4"/>
</dbReference>
<dbReference type="OrthoDB" id="9814800at2"/>
<dbReference type="InterPro" id="IPR036280">
    <property type="entry name" value="Multihaem_cyt_sf"/>
</dbReference>
<protein>
    <submittedName>
        <fullName evidence="3">Cytochrome c554/c'-like protein</fullName>
    </submittedName>
</protein>
<dbReference type="AlphaFoldDB" id="A0A419VZ47"/>
<feature type="chain" id="PRO_5019197205" evidence="1">
    <location>
        <begin position="23"/>
        <end position="163"/>
    </location>
</feature>
<evidence type="ECO:0000313" key="3">
    <source>
        <dbReference type="EMBL" id="RKD88429.1"/>
    </source>
</evidence>
<proteinExistence type="predicted"/>
<organism evidence="3 4">
    <name type="scientific">Mangrovibacterium diazotrophicum</name>
    <dbReference type="NCBI Taxonomy" id="1261403"/>
    <lineage>
        <taxon>Bacteria</taxon>
        <taxon>Pseudomonadati</taxon>
        <taxon>Bacteroidota</taxon>
        <taxon>Bacteroidia</taxon>
        <taxon>Marinilabiliales</taxon>
        <taxon>Prolixibacteraceae</taxon>
        <taxon>Mangrovibacterium</taxon>
    </lineage>
</organism>
<dbReference type="Pfam" id="PF13435">
    <property type="entry name" value="Cytochrome_C554"/>
    <property type="match status" value="1"/>
</dbReference>
<dbReference type="Proteomes" id="UP000283387">
    <property type="component" value="Unassembled WGS sequence"/>
</dbReference>